<evidence type="ECO:0000313" key="3">
    <source>
        <dbReference type="EMBL" id="KKL61403.1"/>
    </source>
</evidence>
<feature type="non-terminal residue" evidence="3">
    <location>
        <position position="450"/>
    </location>
</feature>
<name>A0A0F9DI83_9ZZZZ</name>
<sequence>MSNAVVTKSNEYLEHVADLASRLINRWSPHKPFMKEAEFMLTPQAEVLYGGAAGGGKSDALLMAALMFVDVPGYSAMLFRRTYVDLALPDALMDRANNWLRGSGAHWYDKSKTWKFPSGATVSFGYMESENDRFRYQGAQCQFIGFDELTQFSETQYRYLFSRLRRLEGSNVPLRMRSASNPGGRGHDWVKRRFISENNNPDRVFIPARISDNPALDQAEYEKALKQLDPTTCRQLMNGDWDVRPAGSMFKREWFEILDKAPEGLRMVRFWDMAATERKPGTDPDYTAGLLMGLDAQNIAYVMDVKRLQGTPQTVEAVIKQTAAMDGKEVLIVMEQEPGAAGKQVIDYYRRHVLLGYAFAGFPSTGAKPVRAKPVSGYAQAGNVKLIVGAWNNDYLDEVEVFPSDHGHDDQVDTTSGAFGVLVAPEIVQEAPVMTFDAVQEYGSIVDWDQ</sequence>
<evidence type="ECO:0000256" key="1">
    <source>
        <dbReference type="ARBA" id="ARBA00022612"/>
    </source>
</evidence>
<dbReference type="NCBIfam" id="TIGR01630">
    <property type="entry name" value="psiM2_ORF9"/>
    <property type="match status" value="1"/>
</dbReference>
<dbReference type="InterPro" id="IPR006517">
    <property type="entry name" value="Phage_terminase_lsu-like_C"/>
</dbReference>
<proteinExistence type="predicted"/>
<dbReference type="Pfam" id="PF17289">
    <property type="entry name" value="Terminase_6C"/>
    <property type="match status" value="1"/>
</dbReference>
<dbReference type="InterPro" id="IPR035421">
    <property type="entry name" value="Terminase_6C"/>
</dbReference>
<organism evidence="3">
    <name type="scientific">marine sediment metagenome</name>
    <dbReference type="NCBI Taxonomy" id="412755"/>
    <lineage>
        <taxon>unclassified sequences</taxon>
        <taxon>metagenomes</taxon>
        <taxon>ecological metagenomes</taxon>
    </lineage>
</organism>
<dbReference type="Gene3D" id="3.40.50.300">
    <property type="entry name" value="P-loop containing nucleotide triphosphate hydrolases"/>
    <property type="match status" value="1"/>
</dbReference>
<keyword evidence="1" id="KW-1188">Viral release from host cell</keyword>
<dbReference type="InterPro" id="IPR027417">
    <property type="entry name" value="P-loop_NTPase"/>
</dbReference>
<protein>
    <recommendedName>
        <fullName evidence="2">Terminase large subunit gp17-like C-terminal domain-containing protein</fullName>
    </recommendedName>
</protein>
<dbReference type="Pfam" id="PF03237">
    <property type="entry name" value="Terminase_6N"/>
    <property type="match status" value="1"/>
</dbReference>
<comment type="caution">
    <text evidence="3">The sequence shown here is derived from an EMBL/GenBank/DDBJ whole genome shotgun (WGS) entry which is preliminary data.</text>
</comment>
<evidence type="ECO:0000259" key="2">
    <source>
        <dbReference type="Pfam" id="PF17289"/>
    </source>
</evidence>
<accession>A0A0F9DI83</accession>
<dbReference type="EMBL" id="LAZR01028831">
    <property type="protein sequence ID" value="KKL61403.1"/>
    <property type="molecule type" value="Genomic_DNA"/>
</dbReference>
<dbReference type="AlphaFoldDB" id="A0A0F9DI83"/>
<feature type="domain" description="Terminase large subunit gp17-like C-terminal" evidence="2">
    <location>
        <begin position="271"/>
        <end position="418"/>
    </location>
</feature>
<gene>
    <name evidence="3" type="ORF">LCGC14_2195640</name>
</gene>
<reference evidence="3" key="1">
    <citation type="journal article" date="2015" name="Nature">
        <title>Complex archaea that bridge the gap between prokaryotes and eukaryotes.</title>
        <authorList>
            <person name="Spang A."/>
            <person name="Saw J.H."/>
            <person name="Jorgensen S.L."/>
            <person name="Zaremba-Niedzwiedzka K."/>
            <person name="Martijn J."/>
            <person name="Lind A.E."/>
            <person name="van Eijk R."/>
            <person name="Schleper C."/>
            <person name="Guy L."/>
            <person name="Ettema T.J."/>
        </authorList>
    </citation>
    <scope>NUCLEOTIDE SEQUENCE</scope>
</reference>